<dbReference type="OrthoDB" id="6277193at2759"/>
<keyword evidence="4" id="KW-0472">Membrane</keyword>
<dbReference type="Pfam" id="PF01062">
    <property type="entry name" value="Bestrophin"/>
    <property type="match status" value="1"/>
</dbReference>
<comment type="subcellular location">
    <subcellularLocation>
        <location evidence="6">Cell membrane</location>
        <topology evidence="6">Multi-pass membrane protein</topology>
    </subcellularLocation>
    <subcellularLocation>
        <location evidence="1">Membrane</location>
    </subcellularLocation>
</comment>
<keyword evidence="6" id="KW-0868">Chloride</keyword>
<evidence type="ECO:0000313" key="7">
    <source>
        <dbReference type="EMBL" id="VEL19829.1"/>
    </source>
</evidence>
<dbReference type="AlphaFoldDB" id="A0A448WTF1"/>
<keyword evidence="6" id="KW-0407">Ion channel</keyword>
<keyword evidence="3" id="KW-1133">Transmembrane helix</keyword>
<evidence type="ECO:0000256" key="6">
    <source>
        <dbReference type="RuleBase" id="RU363126"/>
    </source>
</evidence>
<keyword evidence="6" id="KW-1003">Cell membrane</keyword>
<sequence length="188" mass="20871">MSEMFSQQLLVNHKTMLQSNRTTDGLTDLGDDSSRPTFTVTEGLEIYIPLASLIKFLLYMGWFKIGLSLINPLREDQSHFPMSAILDFNLEVSVSIALCTTSVLPASLRMDEHAFNRAMKQELRDANQEATRFLQEQALAQAQTDGVEFETTGNSGSNAVLWSGPGMGRFTNQLNDGVKCLLLGEQMT</sequence>
<name>A0A448WTF1_9PLAT</name>
<evidence type="ECO:0000256" key="4">
    <source>
        <dbReference type="ARBA" id="ARBA00023136"/>
    </source>
</evidence>
<evidence type="ECO:0000256" key="5">
    <source>
        <dbReference type="ARBA" id="ARBA00034769"/>
    </source>
</evidence>
<comment type="function">
    <text evidence="6">Forms chloride channels.</text>
</comment>
<dbReference type="Proteomes" id="UP000784294">
    <property type="component" value="Unassembled WGS sequence"/>
</dbReference>
<gene>
    <name evidence="7" type="ORF">PXEA_LOCUS13269</name>
</gene>
<organism evidence="7 8">
    <name type="scientific">Protopolystoma xenopodis</name>
    <dbReference type="NCBI Taxonomy" id="117903"/>
    <lineage>
        <taxon>Eukaryota</taxon>
        <taxon>Metazoa</taxon>
        <taxon>Spiralia</taxon>
        <taxon>Lophotrochozoa</taxon>
        <taxon>Platyhelminthes</taxon>
        <taxon>Monogenea</taxon>
        <taxon>Polyopisthocotylea</taxon>
        <taxon>Polystomatidea</taxon>
        <taxon>Polystomatidae</taxon>
        <taxon>Protopolystoma</taxon>
    </lineage>
</organism>
<dbReference type="GO" id="GO:0005254">
    <property type="term" value="F:chloride channel activity"/>
    <property type="evidence" value="ECO:0007669"/>
    <property type="project" value="UniProtKB-KW"/>
</dbReference>
<dbReference type="InterPro" id="IPR021134">
    <property type="entry name" value="Bestrophin-like"/>
</dbReference>
<keyword evidence="6" id="KW-0406">Ion transport</keyword>
<proteinExistence type="inferred from homology"/>
<keyword evidence="6" id="KW-0813">Transport</keyword>
<comment type="caution">
    <text evidence="7">The sequence shown here is derived from an EMBL/GenBank/DDBJ whole genome shotgun (WGS) entry which is preliminary data.</text>
</comment>
<dbReference type="GO" id="GO:0034707">
    <property type="term" value="C:chloride channel complex"/>
    <property type="evidence" value="ECO:0007669"/>
    <property type="project" value="UniProtKB-KW"/>
</dbReference>
<dbReference type="PANTHER" id="PTHR10736">
    <property type="entry name" value="BESTROPHIN"/>
    <property type="match status" value="1"/>
</dbReference>
<comment type="similarity">
    <text evidence="5 6">Belongs to the anion channel-forming bestrophin (TC 1.A.46) family. Calcium-sensitive chloride channel subfamily.</text>
</comment>
<evidence type="ECO:0000313" key="8">
    <source>
        <dbReference type="Proteomes" id="UP000784294"/>
    </source>
</evidence>
<evidence type="ECO:0000256" key="3">
    <source>
        <dbReference type="ARBA" id="ARBA00022989"/>
    </source>
</evidence>
<dbReference type="GO" id="GO:0005886">
    <property type="term" value="C:plasma membrane"/>
    <property type="evidence" value="ECO:0007669"/>
    <property type="project" value="UniProtKB-SubCell"/>
</dbReference>
<reference evidence="7" key="1">
    <citation type="submission" date="2018-11" db="EMBL/GenBank/DDBJ databases">
        <authorList>
            <consortium name="Pathogen Informatics"/>
        </authorList>
    </citation>
    <scope>NUCLEOTIDE SEQUENCE</scope>
</reference>
<accession>A0A448WTF1</accession>
<protein>
    <recommendedName>
        <fullName evidence="6">Bestrophin homolog</fullName>
    </recommendedName>
</protein>
<dbReference type="InterPro" id="IPR000615">
    <property type="entry name" value="Bestrophin"/>
</dbReference>
<evidence type="ECO:0000256" key="1">
    <source>
        <dbReference type="ARBA" id="ARBA00004370"/>
    </source>
</evidence>
<keyword evidence="8" id="KW-1185">Reference proteome</keyword>
<keyword evidence="2" id="KW-0812">Transmembrane</keyword>
<dbReference type="PANTHER" id="PTHR10736:SF0">
    <property type="entry name" value="BESTROPHIN HOMOLOG"/>
    <property type="match status" value="1"/>
</dbReference>
<feature type="non-terminal residue" evidence="7">
    <location>
        <position position="188"/>
    </location>
</feature>
<evidence type="ECO:0000256" key="2">
    <source>
        <dbReference type="ARBA" id="ARBA00022692"/>
    </source>
</evidence>
<dbReference type="EMBL" id="CAAALY010043470">
    <property type="protein sequence ID" value="VEL19829.1"/>
    <property type="molecule type" value="Genomic_DNA"/>
</dbReference>
<keyword evidence="6" id="KW-0869">Chloride channel</keyword>